<proteinExistence type="predicted"/>
<sequence>DEEERGRGEVRMARGAAARVFWFVGRAPPAMAQHRPPSVAARRNARRAPSAQLSPSAAASVSASARLSAAAPLAGAEAPRAEGDAAARRPPTPVAGAAFAEGAPPPGEGAEQPRPRRDLRRLPRRGRFVHRSPGRGRAQEAV</sequence>
<feature type="compositionally biased region" description="Basic residues" evidence="1">
    <location>
        <begin position="117"/>
        <end position="134"/>
    </location>
</feature>
<feature type="compositionally biased region" description="Low complexity" evidence="1">
    <location>
        <begin position="35"/>
        <end position="78"/>
    </location>
</feature>
<dbReference type="Proteomes" id="UP001189429">
    <property type="component" value="Unassembled WGS sequence"/>
</dbReference>
<comment type="caution">
    <text evidence="2">The sequence shown here is derived from an EMBL/GenBank/DDBJ whole genome shotgun (WGS) entry which is preliminary data.</text>
</comment>
<keyword evidence="3" id="KW-1185">Reference proteome</keyword>
<evidence type="ECO:0000313" key="2">
    <source>
        <dbReference type="EMBL" id="CAK0883988.1"/>
    </source>
</evidence>
<feature type="region of interest" description="Disordered" evidence="1">
    <location>
        <begin position="28"/>
        <end position="142"/>
    </location>
</feature>
<protein>
    <submittedName>
        <fullName evidence="2">Uncharacterized protein</fullName>
    </submittedName>
</protein>
<name>A0ABN9WFJ2_9DINO</name>
<reference evidence="2" key="1">
    <citation type="submission" date="2023-10" db="EMBL/GenBank/DDBJ databases">
        <authorList>
            <person name="Chen Y."/>
            <person name="Shah S."/>
            <person name="Dougan E. K."/>
            <person name="Thang M."/>
            <person name="Chan C."/>
        </authorList>
    </citation>
    <scope>NUCLEOTIDE SEQUENCE [LARGE SCALE GENOMIC DNA]</scope>
</reference>
<evidence type="ECO:0000256" key="1">
    <source>
        <dbReference type="SAM" id="MobiDB-lite"/>
    </source>
</evidence>
<feature type="non-terminal residue" evidence="2">
    <location>
        <position position="1"/>
    </location>
</feature>
<organism evidence="2 3">
    <name type="scientific">Prorocentrum cordatum</name>
    <dbReference type="NCBI Taxonomy" id="2364126"/>
    <lineage>
        <taxon>Eukaryota</taxon>
        <taxon>Sar</taxon>
        <taxon>Alveolata</taxon>
        <taxon>Dinophyceae</taxon>
        <taxon>Prorocentrales</taxon>
        <taxon>Prorocentraceae</taxon>
        <taxon>Prorocentrum</taxon>
    </lineage>
</organism>
<accession>A0ABN9WFJ2</accession>
<evidence type="ECO:0000313" key="3">
    <source>
        <dbReference type="Proteomes" id="UP001189429"/>
    </source>
</evidence>
<dbReference type="EMBL" id="CAUYUJ010018490">
    <property type="protein sequence ID" value="CAK0883988.1"/>
    <property type="molecule type" value="Genomic_DNA"/>
</dbReference>
<feature type="compositionally biased region" description="Low complexity" evidence="1">
    <location>
        <begin position="94"/>
        <end position="110"/>
    </location>
</feature>
<gene>
    <name evidence="2" type="ORF">PCOR1329_LOCUS66048</name>
</gene>